<dbReference type="InterPro" id="IPR013830">
    <property type="entry name" value="SGNH_hydro"/>
</dbReference>
<dbReference type="CDD" id="cd01832">
    <property type="entry name" value="SGNH_hydrolase_like_1"/>
    <property type="match status" value="1"/>
</dbReference>
<organism evidence="3 4">
    <name type="scientific">Saccharopolyspora gregorii</name>
    <dbReference type="NCBI Taxonomy" id="33914"/>
    <lineage>
        <taxon>Bacteria</taxon>
        <taxon>Bacillati</taxon>
        <taxon>Actinomycetota</taxon>
        <taxon>Actinomycetes</taxon>
        <taxon>Pseudonocardiales</taxon>
        <taxon>Pseudonocardiaceae</taxon>
        <taxon>Saccharopolyspora</taxon>
    </lineage>
</organism>
<feature type="region of interest" description="Disordered" evidence="1">
    <location>
        <begin position="248"/>
        <end position="287"/>
    </location>
</feature>
<evidence type="ECO:0000259" key="2">
    <source>
        <dbReference type="Pfam" id="PF13472"/>
    </source>
</evidence>
<dbReference type="Proteomes" id="UP001500483">
    <property type="component" value="Unassembled WGS sequence"/>
</dbReference>
<dbReference type="GO" id="GO:0016787">
    <property type="term" value="F:hydrolase activity"/>
    <property type="evidence" value="ECO:0007669"/>
    <property type="project" value="UniProtKB-KW"/>
</dbReference>
<name>A0ABP6RYQ4_9PSEU</name>
<keyword evidence="3" id="KW-0378">Hydrolase</keyword>
<dbReference type="EMBL" id="BAAAYK010000038">
    <property type="protein sequence ID" value="GAA3363564.1"/>
    <property type="molecule type" value="Genomic_DNA"/>
</dbReference>
<evidence type="ECO:0000313" key="3">
    <source>
        <dbReference type="EMBL" id="GAA3363564.1"/>
    </source>
</evidence>
<dbReference type="InterPro" id="IPR053140">
    <property type="entry name" value="GDSL_Rv0518-like"/>
</dbReference>
<reference evidence="4" key="1">
    <citation type="journal article" date="2019" name="Int. J. Syst. Evol. Microbiol.">
        <title>The Global Catalogue of Microorganisms (GCM) 10K type strain sequencing project: providing services to taxonomists for standard genome sequencing and annotation.</title>
        <authorList>
            <consortium name="The Broad Institute Genomics Platform"/>
            <consortium name="The Broad Institute Genome Sequencing Center for Infectious Disease"/>
            <person name="Wu L."/>
            <person name="Ma J."/>
        </authorList>
    </citation>
    <scope>NUCLEOTIDE SEQUENCE [LARGE SCALE GENOMIC DNA]</scope>
    <source>
        <strain evidence="4">JCM 9687</strain>
    </source>
</reference>
<evidence type="ECO:0000256" key="1">
    <source>
        <dbReference type="SAM" id="MobiDB-lite"/>
    </source>
</evidence>
<feature type="domain" description="SGNH hydrolase-type esterase" evidence="2">
    <location>
        <begin position="21"/>
        <end position="193"/>
    </location>
</feature>
<comment type="caution">
    <text evidence="3">The sequence shown here is derived from an EMBL/GenBank/DDBJ whole genome shotgun (WGS) entry which is preliminary data.</text>
</comment>
<keyword evidence="4" id="KW-1185">Reference proteome</keyword>
<accession>A0ABP6RYQ4</accession>
<dbReference type="PANTHER" id="PTHR43784">
    <property type="entry name" value="GDSL-LIKE LIPASE/ACYLHYDROLASE, PUTATIVE (AFU_ORTHOLOGUE AFUA_2G00820)-RELATED"/>
    <property type="match status" value="1"/>
</dbReference>
<dbReference type="InterPro" id="IPR036514">
    <property type="entry name" value="SGNH_hydro_sf"/>
</dbReference>
<sequence>MNGREHMGGGARRASWASFAALGDSFTEGIADPAPGGGFRGWADRLAEHLTTREPELRYANLAVRGKLLRQIVETQVPQALELRPALVSLVGGGNDIIRPGGDPDELAAIFDDAVTRLRATGADVLIGTGFDTSTTPVLRRVRGKVGTYNAHLRAIADKHGCFVVDLWSMRVLKDQRAWSEDRLHLSAEGHRRVALRACEALGVAVDQDWRAPWPELPTRPWRVQRAEDIQWAREHLAPWIVRRLRGRSSGDGRGPKRPSLELVCTAGAQNSAAARNSSTAEESGKC</sequence>
<dbReference type="PANTHER" id="PTHR43784:SF2">
    <property type="entry name" value="GDSL-LIKE LIPASE_ACYLHYDROLASE, PUTATIVE (AFU_ORTHOLOGUE AFUA_2G00820)-RELATED"/>
    <property type="match status" value="1"/>
</dbReference>
<evidence type="ECO:0000313" key="4">
    <source>
        <dbReference type="Proteomes" id="UP001500483"/>
    </source>
</evidence>
<feature type="compositionally biased region" description="Polar residues" evidence="1">
    <location>
        <begin position="268"/>
        <end position="287"/>
    </location>
</feature>
<proteinExistence type="predicted"/>
<gene>
    <name evidence="3" type="ORF">GCM10020366_55980</name>
</gene>
<dbReference type="RefSeq" id="WP_258345339.1">
    <property type="nucleotide sequence ID" value="NZ_BAAAYK010000038.1"/>
</dbReference>
<dbReference type="Pfam" id="PF13472">
    <property type="entry name" value="Lipase_GDSL_2"/>
    <property type="match status" value="1"/>
</dbReference>
<protein>
    <submittedName>
        <fullName evidence="3">SGNH/GDSL hydrolase family protein</fullName>
    </submittedName>
</protein>
<dbReference type="Gene3D" id="3.40.50.1110">
    <property type="entry name" value="SGNH hydrolase"/>
    <property type="match status" value="1"/>
</dbReference>
<dbReference type="SUPFAM" id="SSF52266">
    <property type="entry name" value="SGNH hydrolase"/>
    <property type="match status" value="1"/>
</dbReference>